<dbReference type="AlphaFoldDB" id="A0A7W7VP53"/>
<evidence type="ECO:0000256" key="1">
    <source>
        <dbReference type="SAM" id="Phobius"/>
    </source>
</evidence>
<dbReference type="EMBL" id="JACHJP010000004">
    <property type="protein sequence ID" value="MBB4917323.1"/>
    <property type="molecule type" value="Genomic_DNA"/>
</dbReference>
<keyword evidence="1" id="KW-0812">Transmembrane</keyword>
<feature type="domain" description="FtsX extracellular" evidence="2">
    <location>
        <begin position="84"/>
        <end position="186"/>
    </location>
</feature>
<comment type="caution">
    <text evidence="3">The sequence shown here is derived from an EMBL/GenBank/DDBJ whole genome shotgun (WGS) entry which is preliminary data.</text>
</comment>
<name>A0A7W7VP53_9ACTN</name>
<accession>A0A7W7VP53</accession>
<dbReference type="Proteomes" id="UP000552644">
    <property type="component" value="Unassembled WGS sequence"/>
</dbReference>
<dbReference type="Gene3D" id="3.30.70.3040">
    <property type="match status" value="1"/>
</dbReference>
<evidence type="ECO:0000259" key="2">
    <source>
        <dbReference type="Pfam" id="PF18075"/>
    </source>
</evidence>
<evidence type="ECO:0000313" key="4">
    <source>
        <dbReference type="Proteomes" id="UP000552644"/>
    </source>
</evidence>
<sequence>MTETENRLRDALSAAASTAVDIRPLTVPVPRRRRWTVPIAATAAAAFVAVLLTVRLASVLASSDGSEVIAMSVGTQGESGTPGIRVFLCASGDTALYSGCADGKVTEKGKADVQAALQNRSEVESVFFTDQRTAYEDFRRTYNDKNPELLQVVKITDMSDSFTIQVRPGADRTALLEAVSKLPGVTQAADIACLVERTSLRSIVIRMFFGDDDEPCVRWQSGAGKPGFGSPQGRS</sequence>
<dbReference type="Pfam" id="PF18075">
    <property type="entry name" value="FtsX_ECD"/>
    <property type="match status" value="1"/>
</dbReference>
<protein>
    <recommendedName>
        <fullName evidence="2">FtsX extracellular domain-containing protein</fullName>
    </recommendedName>
</protein>
<dbReference type="RefSeq" id="WP_184717464.1">
    <property type="nucleotide sequence ID" value="NZ_JACHJP010000004.1"/>
</dbReference>
<evidence type="ECO:0000313" key="3">
    <source>
        <dbReference type="EMBL" id="MBB4917323.1"/>
    </source>
</evidence>
<keyword evidence="1" id="KW-1133">Transmembrane helix</keyword>
<keyword evidence="1" id="KW-0472">Membrane</keyword>
<feature type="transmembrane region" description="Helical" evidence="1">
    <location>
        <begin position="35"/>
        <end position="54"/>
    </location>
</feature>
<dbReference type="InterPro" id="IPR040690">
    <property type="entry name" value="FtsX_ECD"/>
</dbReference>
<reference evidence="3 4" key="1">
    <citation type="submission" date="2020-08" db="EMBL/GenBank/DDBJ databases">
        <title>Genomic Encyclopedia of Type Strains, Phase III (KMG-III): the genomes of soil and plant-associated and newly described type strains.</title>
        <authorList>
            <person name="Whitman W."/>
        </authorList>
    </citation>
    <scope>NUCLEOTIDE SEQUENCE [LARGE SCALE GENOMIC DNA]</scope>
    <source>
        <strain evidence="3 4">CECT 8840</strain>
    </source>
</reference>
<gene>
    <name evidence="3" type="ORF">FHS44_004431</name>
</gene>
<organism evidence="3 4">
    <name type="scientific">Streptosporangium saharense</name>
    <dbReference type="NCBI Taxonomy" id="1706840"/>
    <lineage>
        <taxon>Bacteria</taxon>
        <taxon>Bacillati</taxon>
        <taxon>Actinomycetota</taxon>
        <taxon>Actinomycetes</taxon>
        <taxon>Streptosporangiales</taxon>
        <taxon>Streptosporangiaceae</taxon>
        <taxon>Streptosporangium</taxon>
    </lineage>
</organism>
<proteinExistence type="predicted"/>
<keyword evidence="4" id="KW-1185">Reference proteome</keyword>